<feature type="region of interest" description="Disordered" evidence="1">
    <location>
        <begin position="1"/>
        <end position="34"/>
    </location>
</feature>
<evidence type="ECO:0000313" key="2">
    <source>
        <dbReference type="EMBL" id="EER10678.1"/>
    </source>
</evidence>
<dbReference type="OMA" id="ASSCAWN"/>
<accession>C5KXF4</accession>
<dbReference type="EMBL" id="GG677256">
    <property type="protein sequence ID" value="EER10678.1"/>
    <property type="molecule type" value="Genomic_DNA"/>
</dbReference>
<reference evidence="2 3" key="1">
    <citation type="submission" date="2008-07" db="EMBL/GenBank/DDBJ databases">
        <authorList>
            <person name="El-Sayed N."/>
            <person name="Caler E."/>
            <person name="Inman J."/>
            <person name="Amedeo P."/>
            <person name="Hass B."/>
            <person name="Wortman J."/>
        </authorList>
    </citation>
    <scope>NUCLEOTIDE SEQUENCE [LARGE SCALE GENOMIC DNA]</scope>
    <source>
        <strain evidence="3">ATCC 50983 / TXsc</strain>
    </source>
</reference>
<keyword evidence="3" id="KW-1185">Reference proteome</keyword>
<proteinExistence type="predicted"/>
<gene>
    <name evidence="2" type="ORF">Pmar_PMAR000712</name>
</gene>
<dbReference type="Proteomes" id="UP000007800">
    <property type="component" value="Unassembled WGS sequence"/>
</dbReference>
<organism evidence="3">
    <name type="scientific">Perkinsus marinus (strain ATCC 50983 / TXsc)</name>
    <dbReference type="NCBI Taxonomy" id="423536"/>
    <lineage>
        <taxon>Eukaryota</taxon>
        <taxon>Sar</taxon>
        <taxon>Alveolata</taxon>
        <taxon>Perkinsozoa</taxon>
        <taxon>Perkinsea</taxon>
        <taxon>Perkinsida</taxon>
        <taxon>Perkinsidae</taxon>
        <taxon>Perkinsus</taxon>
    </lineage>
</organism>
<dbReference type="RefSeq" id="XP_002778883.1">
    <property type="nucleotide sequence ID" value="XM_002778837.1"/>
</dbReference>
<evidence type="ECO:0000313" key="3">
    <source>
        <dbReference type="Proteomes" id="UP000007800"/>
    </source>
</evidence>
<dbReference type="InParanoid" id="C5KXF4"/>
<sequence>MMLSVIPSLSSSGRTDRIASGSTCDTSLSEEEDDDHLKCMTKPKMHSICFADEVPGRDQELAQIQYVESFKEHNRAFNYKPDVPVASEFVNRRRPFRAPQNVSQIMAMPFTSPSSRGRELSLELASSCAWNRM</sequence>
<name>C5KXF4_PERM5</name>
<dbReference type="GeneID" id="9038913"/>
<protein>
    <submittedName>
        <fullName evidence="2">Uncharacterized protein</fullName>
    </submittedName>
</protein>
<evidence type="ECO:0000256" key="1">
    <source>
        <dbReference type="SAM" id="MobiDB-lite"/>
    </source>
</evidence>
<dbReference type="AlphaFoldDB" id="C5KXF4"/>
<dbReference type="OrthoDB" id="10436979at2759"/>